<comment type="caution">
    <text evidence="1">The sequence shown here is derived from an EMBL/GenBank/DDBJ whole genome shotgun (WGS) entry which is preliminary data.</text>
</comment>
<protein>
    <submittedName>
        <fullName evidence="1">Uncharacterized protein</fullName>
    </submittedName>
</protein>
<dbReference type="EMBL" id="BGZK01000895">
    <property type="protein sequence ID" value="GBP64368.1"/>
    <property type="molecule type" value="Genomic_DNA"/>
</dbReference>
<evidence type="ECO:0000313" key="1">
    <source>
        <dbReference type="EMBL" id="GBP64368.1"/>
    </source>
</evidence>
<accession>A0A4C1XLN7</accession>
<dbReference type="AlphaFoldDB" id="A0A4C1XLN7"/>
<reference evidence="1 2" key="1">
    <citation type="journal article" date="2019" name="Commun. Biol.">
        <title>The bagworm genome reveals a unique fibroin gene that provides high tensile strength.</title>
        <authorList>
            <person name="Kono N."/>
            <person name="Nakamura H."/>
            <person name="Ohtoshi R."/>
            <person name="Tomita M."/>
            <person name="Numata K."/>
            <person name="Arakawa K."/>
        </authorList>
    </citation>
    <scope>NUCLEOTIDE SEQUENCE [LARGE SCALE GENOMIC DNA]</scope>
</reference>
<dbReference type="Proteomes" id="UP000299102">
    <property type="component" value="Unassembled WGS sequence"/>
</dbReference>
<sequence length="82" mass="8754">MARNLASFLRRPARHVPAGHHAACNVGVDSRELNRAMMLGSMAANPHTSASIDHVLHALSASVSMLLLSPENPVYTGSDHDN</sequence>
<name>A0A4C1XLN7_EUMVA</name>
<gene>
    <name evidence="1" type="ORF">EVAR_14937_1</name>
</gene>
<keyword evidence="2" id="KW-1185">Reference proteome</keyword>
<organism evidence="1 2">
    <name type="scientific">Eumeta variegata</name>
    <name type="common">Bagworm moth</name>
    <name type="synonym">Eumeta japonica</name>
    <dbReference type="NCBI Taxonomy" id="151549"/>
    <lineage>
        <taxon>Eukaryota</taxon>
        <taxon>Metazoa</taxon>
        <taxon>Ecdysozoa</taxon>
        <taxon>Arthropoda</taxon>
        <taxon>Hexapoda</taxon>
        <taxon>Insecta</taxon>
        <taxon>Pterygota</taxon>
        <taxon>Neoptera</taxon>
        <taxon>Endopterygota</taxon>
        <taxon>Lepidoptera</taxon>
        <taxon>Glossata</taxon>
        <taxon>Ditrysia</taxon>
        <taxon>Tineoidea</taxon>
        <taxon>Psychidae</taxon>
        <taxon>Oiketicinae</taxon>
        <taxon>Eumeta</taxon>
    </lineage>
</organism>
<evidence type="ECO:0000313" key="2">
    <source>
        <dbReference type="Proteomes" id="UP000299102"/>
    </source>
</evidence>
<proteinExistence type="predicted"/>